<proteinExistence type="predicted"/>
<sequence>MPYCGYGLCVRFCTGRLGVQSTPHKSRSAHSSSLKYASSKHEDILSERLKEAKLHAGPEGLARDVEGLQTLVWPTTRLGQQSATAITEAVCKVLDKDARPQSKTARRPKYDFKEAQQWLRGKPSKETKMYGPIATFINCVAWAVKGHMSASRTASSPYRCIVPFDITDRHVDNSDDDFRIDIGLFCERPGENVGDYAKMDYCHMFAVAEVKLKGDPASERSAYAQLFRHIRAIYGNQPNRRFAWGLVVLGTKVHACLFGPDKAFVSPVMDVSEDSGRKEFVKVLVGWSLCQEEHLGYDPTVWFDKSLGCWTAECHDIVSGKSKHAYFKFEDAIVKAEHMFGRHTRCFVGSLDKPSTAAQATVQNKVFIKDAWPHFERDADADPCDEVHLLRTIKAELGHTPGVYLPMIEAGGRVCIRASRTDIIEDTTDRLYEGLPANKVEELPFRAHKRIITTPVGRPLHTLKSVYELIVVLYDAMVCHAQVLSQCGILHRDISENNILAFDDEGGDLHGLLIDYDNAVDTAAEHQARPDRTGTLPFMSINNLEYSSVERTALDDWESLIYLICWIGTFGIDGRQKRENENLPIKSWVENDLGKIAYLKRSHLHTSVIFKFLILDNFHPEVDSGNALFGLAHDLHKTLFDNEQCEEAARGTVFERQKQLQSFLLQWAPRARQIPASVAPTNDQFAVRVPLAGKLSNELLEVLKSYADEARNLLSQQSEPE</sequence>
<reference evidence="1" key="1">
    <citation type="submission" date="2022-06" db="EMBL/GenBank/DDBJ databases">
        <title>Phylogenomic reconstructions and comparative analyses of Kickxellomycotina fungi.</title>
        <authorList>
            <person name="Reynolds N.K."/>
            <person name="Stajich J.E."/>
            <person name="Barry K."/>
            <person name="Grigoriev I.V."/>
            <person name="Crous P."/>
            <person name="Smith M.E."/>
        </authorList>
    </citation>
    <scope>NUCLEOTIDE SEQUENCE</scope>
    <source>
        <strain evidence="1">RSA 2271</strain>
    </source>
</reference>
<evidence type="ECO:0000313" key="1">
    <source>
        <dbReference type="EMBL" id="KAJ1675159.1"/>
    </source>
</evidence>
<dbReference type="EMBL" id="JAMZIH010005452">
    <property type="protein sequence ID" value="KAJ1675159.1"/>
    <property type="molecule type" value="Genomic_DNA"/>
</dbReference>
<evidence type="ECO:0000313" key="2">
    <source>
        <dbReference type="Proteomes" id="UP001145114"/>
    </source>
</evidence>
<dbReference type="Proteomes" id="UP001145114">
    <property type="component" value="Unassembled WGS sequence"/>
</dbReference>
<organism evidence="1 2">
    <name type="scientific">Spiromyces aspiralis</name>
    <dbReference type="NCBI Taxonomy" id="68401"/>
    <lineage>
        <taxon>Eukaryota</taxon>
        <taxon>Fungi</taxon>
        <taxon>Fungi incertae sedis</taxon>
        <taxon>Zoopagomycota</taxon>
        <taxon>Kickxellomycotina</taxon>
        <taxon>Kickxellomycetes</taxon>
        <taxon>Kickxellales</taxon>
        <taxon>Kickxellaceae</taxon>
        <taxon>Spiromyces</taxon>
    </lineage>
</organism>
<accession>A0ACC1HML7</accession>
<comment type="caution">
    <text evidence="1">The sequence shown here is derived from an EMBL/GenBank/DDBJ whole genome shotgun (WGS) entry which is preliminary data.</text>
</comment>
<feature type="non-terminal residue" evidence="1">
    <location>
        <position position="721"/>
    </location>
</feature>
<protein>
    <submittedName>
        <fullName evidence="1">Uncharacterized protein</fullName>
    </submittedName>
</protein>
<gene>
    <name evidence="1" type="ORF">EV182_001814</name>
</gene>
<name>A0ACC1HML7_9FUNG</name>
<keyword evidence="2" id="KW-1185">Reference proteome</keyword>